<dbReference type="InterPro" id="IPR029050">
    <property type="entry name" value="Immunoprotect_excell_Ig-like"/>
</dbReference>
<evidence type="ECO:0000313" key="6">
    <source>
        <dbReference type="Proteomes" id="UP000721415"/>
    </source>
</evidence>
<evidence type="ECO:0000256" key="2">
    <source>
        <dbReference type="SAM" id="MobiDB-lite"/>
    </source>
</evidence>
<sequence>MKKSLLLFTSLFILAGNTPVFAQNQSEASQEDITDLEAEIEDKKAEIEELEAQLKELSGNSEDKEDKEDKPENGGKVIGETFEFDGIEVTIEDLYLTEERDEYEDKEYDNVLVIEYTLLNNTEEEYYTGSEFELYVDGSKASDYYMMDTTYDSVSKGREVDCKVAFGFNGEAKNMELEFSQLYSMSDTETVVIPLEDVEERQ</sequence>
<keyword evidence="1 3" id="KW-0732">Signal</keyword>
<evidence type="ECO:0000313" key="5">
    <source>
        <dbReference type="EMBL" id="MBG9986000.1"/>
    </source>
</evidence>
<dbReference type="Gene3D" id="2.60.40.1240">
    <property type="match status" value="1"/>
</dbReference>
<dbReference type="EMBL" id="JACBXQ010000002">
    <property type="protein sequence ID" value="MBG9986000.1"/>
    <property type="molecule type" value="Genomic_DNA"/>
</dbReference>
<comment type="caution">
    <text evidence="5">The sequence shown here is derived from an EMBL/GenBank/DDBJ whole genome shotgun (WGS) entry which is preliminary data.</text>
</comment>
<keyword evidence="6" id="KW-1185">Reference proteome</keyword>
<dbReference type="Proteomes" id="UP000721415">
    <property type="component" value="Unassembled WGS sequence"/>
</dbReference>
<proteinExistence type="predicted"/>
<organism evidence="5 6">
    <name type="scientific">Facklamia lactis</name>
    <dbReference type="NCBI Taxonomy" id="2749967"/>
    <lineage>
        <taxon>Bacteria</taxon>
        <taxon>Bacillati</taxon>
        <taxon>Bacillota</taxon>
        <taxon>Bacilli</taxon>
        <taxon>Lactobacillales</taxon>
        <taxon>Aerococcaceae</taxon>
        <taxon>Facklamia</taxon>
    </lineage>
</organism>
<gene>
    <name evidence="5" type="ORF">HZY91_03720</name>
</gene>
<reference evidence="5 6" key="1">
    <citation type="submission" date="2020-07" db="EMBL/GenBank/DDBJ databases">
        <title>Facklamia lactis sp. nov., isolated from raw milk.</title>
        <authorList>
            <person name="Doll E.V."/>
            <person name="Huptas C."/>
            <person name="Staib L."/>
            <person name="Wenning M."/>
            <person name="Scherer S."/>
        </authorList>
    </citation>
    <scope>NUCLEOTIDE SEQUENCE [LARGE SCALE GENOMIC DNA]</scope>
    <source>
        <strain evidence="5 6">DSM 111018</strain>
    </source>
</reference>
<protein>
    <submittedName>
        <fullName evidence="5">DUF4352 domain-containing protein</fullName>
    </submittedName>
</protein>
<dbReference type="InterPro" id="IPR029051">
    <property type="entry name" value="DUF4352"/>
</dbReference>
<feature type="chain" id="PRO_5045362221" evidence="3">
    <location>
        <begin position="23"/>
        <end position="202"/>
    </location>
</feature>
<accession>A0ABS0LPA6</accession>
<dbReference type="Pfam" id="PF11611">
    <property type="entry name" value="DUF4352"/>
    <property type="match status" value="1"/>
</dbReference>
<feature type="domain" description="DUF4352" evidence="4">
    <location>
        <begin position="78"/>
        <end position="187"/>
    </location>
</feature>
<evidence type="ECO:0000256" key="1">
    <source>
        <dbReference type="ARBA" id="ARBA00022729"/>
    </source>
</evidence>
<evidence type="ECO:0000259" key="4">
    <source>
        <dbReference type="Pfam" id="PF11611"/>
    </source>
</evidence>
<feature type="region of interest" description="Disordered" evidence="2">
    <location>
        <begin position="52"/>
        <end position="77"/>
    </location>
</feature>
<evidence type="ECO:0000256" key="3">
    <source>
        <dbReference type="SAM" id="SignalP"/>
    </source>
</evidence>
<name>A0ABS0LPA6_9LACT</name>
<feature type="compositionally biased region" description="Basic and acidic residues" evidence="2">
    <location>
        <begin position="61"/>
        <end position="73"/>
    </location>
</feature>
<dbReference type="RefSeq" id="WP_197114923.1">
    <property type="nucleotide sequence ID" value="NZ_JACBXQ010000002.1"/>
</dbReference>
<feature type="signal peptide" evidence="3">
    <location>
        <begin position="1"/>
        <end position="22"/>
    </location>
</feature>